<feature type="transmembrane region" description="Helical" evidence="1">
    <location>
        <begin position="27"/>
        <end position="51"/>
    </location>
</feature>
<accession>A0A377JGZ5</accession>
<evidence type="ECO:0000313" key="3">
    <source>
        <dbReference type="Proteomes" id="UP000254186"/>
    </source>
</evidence>
<gene>
    <name evidence="2" type="ORF">NCTC10672_00945</name>
</gene>
<evidence type="ECO:0000256" key="1">
    <source>
        <dbReference type="SAM" id="Phobius"/>
    </source>
</evidence>
<dbReference type="Proteomes" id="UP000254186">
    <property type="component" value="Unassembled WGS sequence"/>
</dbReference>
<proteinExistence type="predicted"/>
<keyword evidence="1" id="KW-1133">Transmembrane helix</keyword>
<protein>
    <recommendedName>
        <fullName evidence="4">DUF4013 domain-containing protein</fullName>
    </recommendedName>
</protein>
<feature type="transmembrane region" description="Helical" evidence="1">
    <location>
        <begin position="202"/>
        <end position="222"/>
    </location>
</feature>
<feature type="transmembrane region" description="Helical" evidence="1">
    <location>
        <begin position="176"/>
        <end position="196"/>
    </location>
</feature>
<dbReference type="RefSeq" id="WP_049363994.1">
    <property type="nucleotide sequence ID" value="NZ_JVSB01000042.1"/>
</dbReference>
<dbReference type="AlphaFoldDB" id="A0A377JGZ5"/>
<evidence type="ECO:0000313" key="2">
    <source>
        <dbReference type="EMBL" id="STP03684.1"/>
    </source>
</evidence>
<keyword evidence="1" id="KW-0812">Transmembrane</keyword>
<feature type="transmembrane region" description="Helical" evidence="1">
    <location>
        <begin position="128"/>
        <end position="155"/>
    </location>
</feature>
<dbReference type="EMBL" id="UGHY01000002">
    <property type="protein sequence ID" value="STP03684.1"/>
    <property type="molecule type" value="Genomic_DNA"/>
</dbReference>
<reference evidence="2 3" key="1">
    <citation type="submission" date="2018-06" db="EMBL/GenBank/DDBJ databases">
        <authorList>
            <consortium name="Pathogen Informatics"/>
            <person name="Doyle S."/>
        </authorList>
    </citation>
    <scope>NUCLEOTIDE SEQUENCE [LARGE SCALE GENOMIC DNA]</scope>
    <source>
        <strain evidence="2 3">NCTC10672</strain>
    </source>
</reference>
<sequence length="260" mass="30324">MFKNLLKEYQEGYVYLFSDRSFYKKLWIIPLLLFFPFIKYPFGIIFIKGWQVQMVEDIMLDKPLQSLQIKKIVLKGLQITGVTIIYWMIPTAFCYLLGLKGILGLFLDILEFIQGGLTGYLTDYIEDYIATLFIYFIWGMISNPILQCGIIRYALTGKWLELLNIPKNILFLMANLHNFLKFYVFYLVTVLLLIILDSLLLFIAFPIEILLLPFLLVLYYGSVSHELGHLAKNAFLKQVNSKKDLTADNPTDYIENTHSH</sequence>
<organism evidence="2 3">
    <name type="scientific">Haemophilus parainfluenzae</name>
    <dbReference type="NCBI Taxonomy" id="729"/>
    <lineage>
        <taxon>Bacteria</taxon>
        <taxon>Pseudomonadati</taxon>
        <taxon>Pseudomonadota</taxon>
        <taxon>Gammaproteobacteria</taxon>
        <taxon>Pasteurellales</taxon>
        <taxon>Pasteurellaceae</taxon>
        <taxon>Haemophilus</taxon>
    </lineage>
</organism>
<evidence type="ECO:0008006" key="4">
    <source>
        <dbReference type="Google" id="ProtNLM"/>
    </source>
</evidence>
<feature type="transmembrane region" description="Helical" evidence="1">
    <location>
        <begin position="72"/>
        <end position="98"/>
    </location>
</feature>
<keyword evidence="1" id="KW-0472">Membrane</keyword>
<name>A0A377JGZ5_HAEPA</name>